<gene>
    <name evidence="4" type="ORF">O4U47_13035</name>
</gene>
<evidence type="ECO:0000313" key="5">
    <source>
        <dbReference type="Proteomes" id="UP001165685"/>
    </source>
</evidence>
<feature type="transmembrane region" description="Helical" evidence="2">
    <location>
        <begin position="375"/>
        <end position="394"/>
    </location>
</feature>
<keyword evidence="2" id="KW-1133">Transmembrane helix</keyword>
<dbReference type="Proteomes" id="UP001165685">
    <property type="component" value="Unassembled WGS sequence"/>
</dbReference>
<dbReference type="EMBL" id="JAQFWP010000021">
    <property type="protein sequence ID" value="MDA2805439.1"/>
    <property type="molecule type" value="Genomic_DNA"/>
</dbReference>
<evidence type="ECO:0000256" key="2">
    <source>
        <dbReference type="SAM" id="Phobius"/>
    </source>
</evidence>
<keyword evidence="5" id="KW-1185">Reference proteome</keyword>
<keyword evidence="2" id="KW-0472">Membrane</keyword>
<protein>
    <submittedName>
        <fullName evidence="4">Chemotaxis protein CheA</fullName>
    </submittedName>
</protein>
<evidence type="ECO:0000256" key="1">
    <source>
        <dbReference type="SAM" id="Coils"/>
    </source>
</evidence>
<feature type="chain" id="PRO_5046271539" evidence="3">
    <location>
        <begin position="21"/>
        <end position="423"/>
    </location>
</feature>
<feature type="signal peptide" evidence="3">
    <location>
        <begin position="1"/>
        <end position="20"/>
    </location>
</feature>
<keyword evidence="2" id="KW-0812">Transmembrane</keyword>
<keyword evidence="1" id="KW-0175">Coiled coil</keyword>
<feature type="coiled-coil region" evidence="1">
    <location>
        <begin position="191"/>
        <end position="225"/>
    </location>
</feature>
<accession>A0ABT4TL62</accession>
<dbReference type="RefSeq" id="WP_270678094.1">
    <property type="nucleotide sequence ID" value="NZ_JAQFWP010000021.1"/>
</dbReference>
<organism evidence="4 5">
    <name type="scientific">Nocardiopsis suaedae</name>
    <dbReference type="NCBI Taxonomy" id="3018444"/>
    <lineage>
        <taxon>Bacteria</taxon>
        <taxon>Bacillati</taxon>
        <taxon>Actinomycetota</taxon>
        <taxon>Actinomycetes</taxon>
        <taxon>Streptosporangiales</taxon>
        <taxon>Nocardiopsidaceae</taxon>
        <taxon>Nocardiopsis</taxon>
    </lineage>
</organism>
<reference evidence="4" key="1">
    <citation type="submission" date="2023-01" db="EMBL/GenBank/DDBJ databases">
        <title>Draft genome sequence of Nocardiopsis sp. LSu2-4 isolated from halophytes.</title>
        <authorList>
            <person name="Duangmal K."/>
            <person name="Chantavorakit T."/>
        </authorList>
    </citation>
    <scope>NUCLEOTIDE SEQUENCE</scope>
    <source>
        <strain evidence="4">LSu2-4</strain>
    </source>
</reference>
<keyword evidence="3" id="KW-0732">Signal</keyword>
<evidence type="ECO:0000313" key="4">
    <source>
        <dbReference type="EMBL" id="MDA2805439.1"/>
    </source>
</evidence>
<proteinExistence type="predicted"/>
<sequence>MLRRLVVPALLAAGFSVAMAAPAAADAPEASDAAQDLKSDHFYIDPSISETVPGDAQDAMASAAEGAESDSPVYLVMLPEESFDSQVALDAYMDELMGDVGDGVYAGFMGDGANNFFVDSPDLEQSELNQIRDNVVASDPGTEVDTLAAVPDAVAEQESDAAASGMFGAAFLGILVLAVAGGGYYVYSSRKKRAAEKAKQLAEIKQMAQEDVVRLGEDIARLEIDLSQVDEPTRTDYSHAMDSYDRAKATLDGIREPQDIQQVTNALEDGRYYMVATRARMNGEPVPERRQPCFFNPQHGPSEQDVQWAPPGGAVRAVPACAVCTRAVLSGHDPDVRLVEVDGERRPYYDAGPDYAPYAGGYFGMSMMMGMFSGMMMGSMMGSMMGAGMMGAGMGDMGGGEDLGGGDFGGDFGGDMDFGGFDF</sequence>
<comment type="caution">
    <text evidence="4">The sequence shown here is derived from an EMBL/GenBank/DDBJ whole genome shotgun (WGS) entry which is preliminary data.</text>
</comment>
<name>A0ABT4TL62_9ACTN</name>
<evidence type="ECO:0000256" key="3">
    <source>
        <dbReference type="SAM" id="SignalP"/>
    </source>
</evidence>
<feature type="transmembrane region" description="Helical" evidence="2">
    <location>
        <begin position="166"/>
        <end position="187"/>
    </location>
</feature>